<sequence length="628" mass="71006">MRLLIQIIVTVVCCVKAEIAVDLIVDFLADRNLSFVVLFPCSDTDYYTWLKYSSDQADYGFLTLDGSTITRRDKHDGQDMTSVEIHSSSIQTGIVVDSNCAKNVEVLNMVPRDLLFSSKYHWLILSDSEIGGVLNIDEYKPLASMPLTLESDVTIATGNEDTSRNLTDVFRFDPNGGINATLAGSWQRGSGIQWFWTQTRRDRRLNMHGLEITSGIVFVKVSNMTTTDPELWLNPNYMKGIEGLSRHAYELWTYLSDLHNFKIKIVAIVDSYGISNGTSFDGLIGLLQREEAEVSIIAIVMTEERMYAVDYVRVPRSFWGWRPMFVFLHPKTSSKITALVDAVSTNAWIGIGCMALLLYLALSASYNVSHNLLERVSLAFTFTAAVVAQQGLSQLCRDANRLSVRIVIVSALIFGFILLFFYNATILTFLLSLPTKTIRTMRQLIDSNLLIVSENAVQYIDLNLKLNVSNVKEVFTKKIRSRDHFVPFATGISKMRKEQYAFMSDDQKIFRHLQENLTDTERCAAQVIDLLPAKFPFSIPIRKESAYGEMLARGFLLLLERGIVDRVDRRWTYGQPECIMSDFMPVEIDDVFFAFLVILAGTLTSAVLFFTEIISVQSLSLLSDKSKR</sequence>
<keyword evidence="9" id="KW-0732">Signal</keyword>
<dbReference type="PANTHER" id="PTHR42643:SF32">
    <property type="entry name" value="IONOTROPIC RECEPTOR 31A, ISOFORM C-RELATED"/>
    <property type="match status" value="1"/>
</dbReference>
<keyword evidence="6" id="KW-0675">Receptor</keyword>
<evidence type="ECO:0000256" key="3">
    <source>
        <dbReference type="ARBA" id="ARBA00022692"/>
    </source>
</evidence>
<proteinExistence type="predicted"/>
<dbReference type="Proteomes" id="UP001152759">
    <property type="component" value="Chromosome 7"/>
</dbReference>
<keyword evidence="12" id="KW-1185">Reference proteome</keyword>
<keyword evidence="7" id="KW-0325">Glycoprotein</keyword>
<protein>
    <recommendedName>
        <fullName evidence="10">Ionotropic receptor 75a N-terminal domain-containing protein</fullName>
    </recommendedName>
</protein>
<dbReference type="GO" id="GO:0005886">
    <property type="term" value="C:plasma membrane"/>
    <property type="evidence" value="ECO:0007669"/>
    <property type="project" value="UniProtKB-SubCell"/>
</dbReference>
<feature type="transmembrane region" description="Helical" evidence="8">
    <location>
        <begin position="338"/>
        <end position="360"/>
    </location>
</feature>
<evidence type="ECO:0000313" key="12">
    <source>
        <dbReference type="Proteomes" id="UP001152759"/>
    </source>
</evidence>
<keyword evidence="4 8" id="KW-1133">Transmembrane helix</keyword>
<dbReference type="EMBL" id="OU963868">
    <property type="protein sequence ID" value="CAH0393806.1"/>
    <property type="molecule type" value="Genomic_DNA"/>
</dbReference>
<accession>A0A9P0AKH4</accession>
<keyword evidence="3 8" id="KW-0812">Transmembrane</keyword>
<name>A0A9P0AKH4_BEMTA</name>
<evidence type="ECO:0000256" key="8">
    <source>
        <dbReference type="SAM" id="Phobius"/>
    </source>
</evidence>
<gene>
    <name evidence="11" type="ORF">BEMITA_LOCUS12168</name>
</gene>
<keyword evidence="2" id="KW-1003">Cell membrane</keyword>
<evidence type="ECO:0000256" key="4">
    <source>
        <dbReference type="ARBA" id="ARBA00022989"/>
    </source>
</evidence>
<comment type="subcellular location">
    <subcellularLocation>
        <location evidence="1">Cell membrane</location>
        <topology evidence="1">Multi-pass membrane protein</topology>
    </subcellularLocation>
</comment>
<evidence type="ECO:0000313" key="11">
    <source>
        <dbReference type="EMBL" id="CAH0393806.1"/>
    </source>
</evidence>
<dbReference type="PANTHER" id="PTHR42643">
    <property type="entry name" value="IONOTROPIC RECEPTOR 20A-RELATED"/>
    <property type="match status" value="1"/>
</dbReference>
<evidence type="ECO:0000256" key="1">
    <source>
        <dbReference type="ARBA" id="ARBA00004651"/>
    </source>
</evidence>
<evidence type="ECO:0000256" key="2">
    <source>
        <dbReference type="ARBA" id="ARBA00022475"/>
    </source>
</evidence>
<dbReference type="InterPro" id="IPR057074">
    <property type="entry name" value="IR75A_N"/>
</dbReference>
<dbReference type="Gene3D" id="3.40.190.10">
    <property type="entry name" value="Periplasmic binding protein-like II"/>
    <property type="match status" value="3"/>
</dbReference>
<evidence type="ECO:0000256" key="9">
    <source>
        <dbReference type="SAM" id="SignalP"/>
    </source>
</evidence>
<dbReference type="InterPro" id="IPR052192">
    <property type="entry name" value="Insect_Ionotropic_Sensory_Rcpt"/>
</dbReference>
<feature type="transmembrane region" description="Helical" evidence="8">
    <location>
        <begin position="591"/>
        <end position="614"/>
    </location>
</feature>
<evidence type="ECO:0000256" key="6">
    <source>
        <dbReference type="ARBA" id="ARBA00023170"/>
    </source>
</evidence>
<feature type="transmembrane region" description="Helical" evidence="8">
    <location>
        <begin position="404"/>
        <end position="433"/>
    </location>
</feature>
<feature type="domain" description="Ionotropic receptor 75a N-terminal" evidence="10">
    <location>
        <begin position="20"/>
        <end position="216"/>
    </location>
</feature>
<keyword evidence="5 8" id="KW-0472">Membrane</keyword>
<dbReference type="SUPFAM" id="SSF53850">
    <property type="entry name" value="Periplasmic binding protein-like II"/>
    <property type="match status" value="1"/>
</dbReference>
<reference evidence="11" key="1">
    <citation type="submission" date="2021-12" db="EMBL/GenBank/DDBJ databases">
        <authorList>
            <person name="King R."/>
        </authorList>
    </citation>
    <scope>NUCLEOTIDE SEQUENCE</scope>
</reference>
<organism evidence="11 12">
    <name type="scientific">Bemisia tabaci</name>
    <name type="common">Sweetpotato whitefly</name>
    <name type="synonym">Aleurodes tabaci</name>
    <dbReference type="NCBI Taxonomy" id="7038"/>
    <lineage>
        <taxon>Eukaryota</taxon>
        <taxon>Metazoa</taxon>
        <taxon>Ecdysozoa</taxon>
        <taxon>Arthropoda</taxon>
        <taxon>Hexapoda</taxon>
        <taxon>Insecta</taxon>
        <taxon>Pterygota</taxon>
        <taxon>Neoptera</taxon>
        <taxon>Paraneoptera</taxon>
        <taxon>Hemiptera</taxon>
        <taxon>Sternorrhyncha</taxon>
        <taxon>Aleyrodoidea</taxon>
        <taxon>Aleyrodidae</taxon>
        <taxon>Aleyrodinae</taxon>
        <taxon>Bemisia</taxon>
    </lineage>
</organism>
<dbReference type="AlphaFoldDB" id="A0A9P0AKH4"/>
<feature type="transmembrane region" description="Helical" evidence="8">
    <location>
        <begin position="372"/>
        <end position="392"/>
    </location>
</feature>
<evidence type="ECO:0000256" key="5">
    <source>
        <dbReference type="ARBA" id="ARBA00023136"/>
    </source>
</evidence>
<evidence type="ECO:0000259" key="10">
    <source>
        <dbReference type="Pfam" id="PF24576"/>
    </source>
</evidence>
<evidence type="ECO:0000256" key="7">
    <source>
        <dbReference type="ARBA" id="ARBA00023180"/>
    </source>
</evidence>
<feature type="chain" id="PRO_5040182445" description="Ionotropic receptor 75a N-terminal domain-containing protein" evidence="9">
    <location>
        <begin position="18"/>
        <end position="628"/>
    </location>
</feature>
<dbReference type="Pfam" id="PF24576">
    <property type="entry name" value="IR75A_N"/>
    <property type="match status" value="1"/>
</dbReference>
<feature type="signal peptide" evidence="9">
    <location>
        <begin position="1"/>
        <end position="17"/>
    </location>
</feature>